<dbReference type="GO" id="GO:0016491">
    <property type="term" value="F:oxidoreductase activity"/>
    <property type="evidence" value="ECO:0007669"/>
    <property type="project" value="UniProtKB-KW"/>
</dbReference>
<protein>
    <recommendedName>
        <fullName evidence="4">Nitroreductase domain-containing protein</fullName>
    </recommendedName>
</protein>
<dbReference type="InterPro" id="IPR000415">
    <property type="entry name" value="Nitroreductase-like"/>
</dbReference>
<dbReference type="GO" id="GO:0034599">
    <property type="term" value="P:cellular response to oxidative stress"/>
    <property type="evidence" value="ECO:0007669"/>
    <property type="project" value="InterPro"/>
</dbReference>
<evidence type="ECO:0000256" key="1">
    <source>
        <dbReference type="ARBA" id="ARBA00004496"/>
    </source>
</evidence>
<dbReference type="PANTHER" id="PTHR43035">
    <property type="entry name" value="FATTY ACID REPRESSION MUTANT PROTEIN 2-RELATED"/>
    <property type="match status" value="1"/>
</dbReference>
<evidence type="ECO:0000256" key="3">
    <source>
        <dbReference type="ARBA" id="ARBA00023002"/>
    </source>
</evidence>
<name>A0AAJ0LDW2_LATCU</name>
<reference evidence="5 6" key="1">
    <citation type="journal article" date="2015" name="Genome Announc.">
        <title>Expanding the biotechnology potential of lactobacilli through comparative genomics of 213 strains and associated genera.</title>
        <authorList>
            <person name="Sun Z."/>
            <person name="Harris H.M."/>
            <person name="McCann A."/>
            <person name="Guo C."/>
            <person name="Argimon S."/>
            <person name="Zhang W."/>
            <person name="Yang X."/>
            <person name="Jeffery I.B."/>
            <person name="Cooney J.C."/>
            <person name="Kagawa T.F."/>
            <person name="Liu W."/>
            <person name="Song Y."/>
            <person name="Salvetti E."/>
            <person name="Wrobel A."/>
            <person name="Rasinkangas P."/>
            <person name="Parkhill J."/>
            <person name="Rea M.C."/>
            <person name="O'Sullivan O."/>
            <person name="Ritari J."/>
            <person name="Douillard F.P."/>
            <person name="Paul Ross R."/>
            <person name="Yang R."/>
            <person name="Briner A.E."/>
            <person name="Felis G.E."/>
            <person name="de Vos W.M."/>
            <person name="Barrangou R."/>
            <person name="Klaenhammer T.R."/>
            <person name="Caufield P.W."/>
            <person name="Cui Y."/>
            <person name="Zhang H."/>
            <person name="O'Toole P.W."/>
        </authorList>
    </citation>
    <scope>NUCLEOTIDE SEQUENCE [LARGE SCALE GENOMIC DNA]</scope>
    <source>
        <strain evidence="5 6">DSM 20019</strain>
    </source>
</reference>
<comment type="subcellular location">
    <subcellularLocation>
        <location evidence="1">Cytoplasm</location>
    </subcellularLocation>
</comment>
<dbReference type="AlphaFoldDB" id="A0AAJ0LDW2"/>
<proteinExistence type="predicted"/>
<sequence length="202" mass="22499">MNMTELFDLQQTRRTIYALGKNVSMSEAELSELIFNTIKETPTAFNAQGSRAIILFGKANETLWNDITATALKPLTPAENFPSTQAKLASFTAGVGTILFFEDQDVVKNLQENVPLYAENFPTWSEQASGMAQYATWLALAEKNVGASLQHYNPVIDEAVTAKWNIPSNWKLRAQMPFGSIENPADAKDYNTDASRFQTYTN</sequence>
<dbReference type="FunFam" id="3.40.109.10:FF:000001">
    <property type="entry name" value="Nitroreductase family"/>
    <property type="match status" value="1"/>
</dbReference>
<keyword evidence="2" id="KW-0963">Cytoplasm</keyword>
<dbReference type="Pfam" id="PF00881">
    <property type="entry name" value="Nitroreductase"/>
    <property type="match status" value="1"/>
</dbReference>
<feature type="domain" description="Nitroreductase" evidence="4">
    <location>
        <begin position="12"/>
        <end position="179"/>
    </location>
</feature>
<dbReference type="GO" id="GO:0005737">
    <property type="term" value="C:cytoplasm"/>
    <property type="evidence" value="ECO:0007669"/>
    <property type="project" value="UniProtKB-SubCell"/>
</dbReference>
<gene>
    <name evidence="5" type="ORF">FC08_GL001433</name>
</gene>
<evidence type="ECO:0000259" key="4">
    <source>
        <dbReference type="Pfam" id="PF00881"/>
    </source>
</evidence>
<evidence type="ECO:0000256" key="2">
    <source>
        <dbReference type="ARBA" id="ARBA00022490"/>
    </source>
</evidence>
<dbReference type="Proteomes" id="UP000050828">
    <property type="component" value="Unassembled WGS sequence"/>
</dbReference>
<comment type="caution">
    <text evidence="5">The sequence shown here is derived from an EMBL/GenBank/DDBJ whole genome shotgun (WGS) entry which is preliminary data.</text>
</comment>
<dbReference type="InterPro" id="IPR029479">
    <property type="entry name" value="Nitroreductase"/>
</dbReference>
<organism evidence="5 6">
    <name type="scientific">Latilactobacillus curvatus JCM 1096 = DSM 20019</name>
    <dbReference type="NCBI Taxonomy" id="1293592"/>
    <lineage>
        <taxon>Bacteria</taxon>
        <taxon>Bacillati</taxon>
        <taxon>Bacillota</taxon>
        <taxon>Bacilli</taxon>
        <taxon>Lactobacillales</taxon>
        <taxon>Lactobacillaceae</taxon>
        <taxon>Latilactobacillus</taxon>
    </lineage>
</organism>
<evidence type="ECO:0000313" key="6">
    <source>
        <dbReference type="Proteomes" id="UP000050828"/>
    </source>
</evidence>
<evidence type="ECO:0000313" key="5">
    <source>
        <dbReference type="EMBL" id="KRK90636.1"/>
    </source>
</evidence>
<dbReference type="SUPFAM" id="SSF55469">
    <property type="entry name" value="FMN-dependent nitroreductase-like"/>
    <property type="match status" value="1"/>
</dbReference>
<dbReference type="Gene3D" id="3.40.109.10">
    <property type="entry name" value="NADH Oxidase"/>
    <property type="match status" value="1"/>
</dbReference>
<dbReference type="PANTHER" id="PTHR43035:SF1">
    <property type="entry name" value="FATTY ACID REPRESSION MUTANT PROTEIN 2-RELATED"/>
    <property type="match status" value="1"/>
</dbReference>
<accession>A0AAJ0LDW2</accession>
<dbReference type="EMBL" id="AZDL01000062">
    <property type="protein sequence ID" value="KRK90636.1"/>
    <property type="molecule type" value="Genomic_DNA"/>
</dbReference>
<dbReference type="CDD" id="cd02140">
    <property type="entry name" value="Frm2-like"/>
    <property type="match status" value="1"/>
</dbReference>
<dbReference type="InterPro" id="IPR033877">
    <property type="entry name" value="Frm2/Hbn1"/>
</dbReference>
<keyword evidence="3" id="KW-0560">Oxidoreductase</keyword>